<protein>
    <submittedName>
        <fullName evidence="2">Uncharacterized protein</fullName>
    </submittedName>
</protein>
<organism evidence="2 3">
    <name type="scientific">Microdochium trichocladiopsis</name>
    <dbReference type="NCBI Taxonomy" id="1682393"/>
    <lineage>
        <taxon>Eukaryota</taxon>
        <taxon>Fungi</taxon>
        <taxon>Dikarya</taxon>
        <taxon>Ascomycota</taxon>
        <taxon>Pezizomycotina</taxon>
        <taxon>Sordariomycetes</taxon>
        <taxon>Xylariomycetidae</taxon>
        <taxon>Xylariales</taxon>
        <taxon>Microdochiaceae</taxon>
        <taxon>Microdochium</taxon>
    </lineage>
</organism>
<proteinExistence type="predicted"/>
<reference evidence="2" key="1">
    <citation type="journal article" date="2021" name="Nat. Commun.">
        <title>Genetic determinants of endophytism in the Arabidopsis root mycobiome.</title>
        <authorList>
            <person name="Mesny F."/>
            <person name="Miyauchi S."/>
            <person name="Thiergart T."/>
            <person name="Pickel B."/>
            <person name="Atanasova L."/>
            <person name="Karlsson M."/>
            <person name="Huettel B."/>
            <person name="Barry K.W."/>
            <person name="Haridas S."/>
            <person name="Chen C."/>
            <person name="Bauer D."/>
            <person name="Andreopoulos W."/>
            <person name="Pangilinan J."/>
            <person name="LaButti K."/>
            <person name="Riley R."/>
            <person name="Lipzen A."/>
            <person name="Clum A."/>
            <person name="Drula E."/>
            <person name="Henrissat B."/>
            <person name="Kohler A."/>
            <person name="Grigoriev I.V."/>
            <person name="Martin F.M."/>
            <person name="Hacquard S."/>
        </authorList>
    </citation>
    <scope>NUCLEOTIDE SEQUENCE</scope>
    <source>
        <strain evidence="2">MPI-CAGE-CH-0230</strain>
    </source>
</reference>
<feature type="chain" id="PRO_5040419330" evidence="1">
    <location>
        <begin position="19"/>
        <end position="216"/>
    </location>
</feature>
<keyword evidence="1" id="KW-0732">Signal</keyword>
<evidence type="ECO:0000256" key="1">
    <source>
        <dbReference type="SAM" id="SignalP"/>
    </source>
</evidence>
<name>A0A9P8YJ31_9PEZI</name>
<dbReference type="Proteomes" id="UP000756346">
    <property type="component" value="Unassembled WGS sequence"/>
</dbReference>
<dbReference type="RefSeq" id="XP_046018967.1">
    <property type="nucleotide sequence ID" value="XM_046157916.1"/>
</dbReference>
<accession>A0A9P8YJ31</accession>
<dbReference type="GeneID" id="70187462"/>
<gene>
    <name evidence="2" type="ORF">B0I36DRAFT_358142</name>
</gene>
<sequence>MRYSAITFPALLLKAVLAAPAAQETSLQGRGFKLPANLTDGFYAAYFNETGHEVHELIRGPATPEEIARYYEAVASDPQPEAQLEARQNPGATYWCGCGLSMHHGDCDAAVEDLKVQSDNCYGSWDCDNLIRPGLAWYSIRGSVVAFECNLNWLLVPASRRDGQTDIFQKITNKCGWYVPGTWANNNGLTPFIGYMNYRANLDFCTDSISSNRPFC</sequence>
<keyword evidence="3" id="KW-1185">Reference proteome</keyword>
<comment type="caution">
    <text evidence="2">The sequence shown here is derived from an EMBL/GenBank/DDBJ whole genome shotgun (WGS) entry which is preliminary data.</text>
</comment>
<evidence type="ECO:0000313" key="2">
    <source>
        <dbReference type="EMBL" id="KAH7040912.1"/>
    </source>
</evidence>
<dbReference type="AlphaFoldDB" id="A0A9P8YJ31"/>
<feature type="signal peptide" evidence="1">
    <location>
        <begin position="1"/>
        <end position="18"/>
    </location>
</feature>
<dbReference type="OrthoDB" id="5006988at2759"/>
<evidence type="ECO:0000313" key="3">
    <source>
        <dbReference type="Proteomes" id="UP000756346"/>
    </source>
</evidence>
<dbReference type="EMBL" id="JAGTJQ010000001">
    <property type="protein sequence ID" value="KAH7040912.1"/>
    <property type="molecule type" value="Genomic_DNA"/>
</dbReference>